<reference evidence="3" key="1">
    <citation type="submission" date="2021-03" db="EMBL/GenBank/DDBJ databases">
        <title>Antimicrobial resistance genes in bacteria isolated from Japanese honey, and their potential for conferring macrolide and lincosamide resistance in the American foulbrood pathogen Paenibacillus larvae.</title>
        <authorList>
            <person name="Okamoto M."/>
            <person name="Kumagai M."/>
            <person name="Kanamori H."/>
            <person name="Takamatsu D."/>
        </authorList>
    </citation>
    <scope>NUCLEOTIDE SEQUENCE</scope>
    <source>
        <strain evidence="3">J2TS6</strain>
    </source>
</reference>
<keyword evidence="4" id="KW-1185">Reference proteome</keyword>
<dbReference type="RefSeq" id="WP_160044558.1">
    <property type="nucleotide sequence ID" value="NZ_BORQ01000009.1"/>
</dbReference>
<dbReference type="EMBL" id="BORQ01000009">
    <property type="protein sequence ID" value="GIO34278.1"/>
    <property type="molecule type" value="Genomic_DNA"/>
</dbReference>
<proteinExistence type="inferred from homology"/>
<comment type="similarity">
    <text evidence="1">Belongs to the azoreductase type 2 family.</text>
</comment>
<dbReference type="AlphaFoldDB" id="A0A919XQB1"/>
<dbReference type="Gene3D" id="3.40.50.360">
    <property type="match status" value="1"/>
</dbReference>
<dbReference type="Proteomes" id="UP000679779">
    <property type="component" value="Unassembled WGS sequence"/>
</dbReference>
<accession>A0A919XQB1</accession>
<dbReference type="PANTHER" id="PTHR30543">
    <property type="entry name" value="CHROMATE REDUCTASE"/>
    <property type="match status" value="1"/>
</dbReference>
<evidence type="ECO:0000313" key="3">
    <source>
        <dbReference type="EMBL" id="GIO34278.1"/>
    </source>
</evidence>
<protein>
    <submittedName>
        <fullName evidence="3">FMN reductase</fullName>
    </submittedName>
</protein>
<dbReference type="Pfam" id="PF03358">
    <property type="entry name" value="FMN_red"/>
    <property type="match status" value="1"/>
</dbReference>
<comment type="caution">
    <text evidence="3">The sequence shown here is derived from an EMBL/GenBank/DDBJ whole genome shotgun (WGS) entry which is preliminary data.</text>
</comment>
<dbReference type="GO" id="GO:0016491">
    <property type="term" value="F:oxidoreductase activity"/>
    <property type="evidence" value="ECO:0007669"/>
    <property type="project" value="InterPro"/>
</dbReference>
<dbReference type="InterPro" id="IPR029039">
    <property type="entry name" value="Flavoprotein-like_sf"/>
</dbReference>
<name>A0A919XQB1_9BACL</name>
<dbReference type="GO" id="GO:0005829">
    <property type="term" value="C:cytosol"/>
    <property type="evidence" value="ECO:0007669"/>
    <property type="project" value="TreeGrafter"/>
</dbReference>
<sequence>MKVVALVGSIRKDSYNRKLAEYVKNKYKEQMDVEILNLRDVPFYDQDIENDPPAPVKELRQKVAAADAVLWVTPEYNYSIPGVLKNVIDWLSRGDRVINGKPSFIMGASMGLLGTVRAQQHLRDILFSPGVNSPLLPGNEVYVGVVHEKMDENGNIKDEATVIFLESVIANFVKWFNQQAAAMAVK</sequence>
<dbReference type="InterPro" id="IPR005025">
    <property type="entry name" value="FMN_Rdtase-like_dom"/>
</dbReference>
<evidence type="ECO:0000313" key="4">
    <source>
        <dbReference type="Proteomes" id="UP000679779"/>
    </source>
</evidence>
<feature type="domain" description="NADPH-dependent FMN reductase-like" evidence="2">
    <location>
        <begin position="1"/>
        <end position="144"/>
    </location>
</feature>
<dbReference type="GO" id="GO:0010181">
    <property type="term" value="F:FMN binding"/>
    <property type="evidence" value="ECO:0007669"/>
    <property type="project" value="TreeGrafter"/>
</dbReference>
<evidence type="ECO:0000259" key="2">
    <source>
        <dbReference type="Pfam" id="PF03358"/>
    </source>
</evidence>
<organism evidence="3 4">
    <name type="scientific">Paenibacillus albilobatus</name>
    <dbReference type="NCBI Taxonomy" id="2716884"/>
    <lineage>
        <taxon>Bacteria</taxon>
        <taxon>Bacillati</taxon>
        <taxon>Bacillota</taxon>
        <taxon>Bacilli</taxon>
        <taxon>Bacillales</taxon>
        <taxon>Paenibacillaceae</taxon>
        <taxon>Paenibacillus</taxon>
    </lineage>
</organism>
<dbReference type="InterPro" id="IPR050712">
    <property type="entry name" value="NAD(P)H-dep_reductase"/>
</dbReference>
<evidence type="ECO:0000256" key="1">
    <source>
        <dbReference type="ARBA" id="ARBA00009428"/>
    </source>
</evidence>
<dbReference type="PANTHER" id="PTHR30543:SF21">
    <property type="entry name" value="NAD(P)H-DEPENDENT FMN REDUCTASE LOT6"/>
    <property type="match status" value="1"/>
</dbReference>
<gene>
    <name evidence="3" type="ORF">J2TS6_54190</name>
</gene>
<dbReference type="SUPFAM" id="SSF52218">
    <property type="entry name" value="Flavoproteins"/>
    <property type="match status" value="1"/>
</dbReference>